<protein>
    <submittedName>
        <fullName evidence="1">Uncharacterized protein</fullName>
    </submittedName>
</protein>
<proteinExistence type="predicted"/>
<dbReference type="EMBL" id="SAEB01000006">
    <property type="protein sequence ID" value="RVD85393.1"/>
    <property type="molecule type" value="Genomic_DNA"/>
</dbReference>
<accession>A0A437A2M7</accession>
<dbReference type="AlphaFoldDB" id="A0A437A2M7"/>
<name>A0A437A2M7_ARTFL</name>
<dbReference type="Proteomes" id="UP000283090">
    <property type="component" value="Unassembled WGS sequence"/>
</dbReference>
<comment type="caution">
    <text evidence="1">The sequence shown here is derived from an EMBL/GenBank/DDBJ whole genome shotgun (WGS) entry which is preliminary data.</text>
</comment>
<gene>
    <name evidence="1" type="ORF">DFL_003717</name>
</gene>
<dbReference type="STRING" id="97331.A0A437A2M7"/>
<dbReference type="VEuPathDB" id="FungiDB:DFL_003717"/>
<reference evidence="1 2" key="1">
    <citation type="submission" date="2019-01" db="EMBL/GenBank/DDBJ databases">
        <title>Intercellular communication is required for trap formation in the nematode-trapping fungus Duddingtonia flagrans.</title>
        <authorList>
            <person name="Youssar L."/>
            <person name="Wernet V."/>
            <person name="Hensel N."/>
            <person name="Hildebrandt H.-G."/>
            <person name="Fischer R."/>
        </authorList>
    </citation>
    <scope>NUCLEOTIDE SEQUENCE [LARGE SCALE GENOMIC DNA]</scope>
    <source>
        <strain evidence="1 2">CBS H-5679</strain>
    </source>
</reference>
<evidence type="ECO:0000313" key="2">
    <source>
        <dbReference type="Proteomes" id="UP000283090"/>
    </source>
</evidence>
<dbReference type="RefSeq" id="XP_067490937.1">
    <property type="nucleotide sequence ID" value="XM_067632693.1"/>
</dbReference>
<organism evidence="1 2">
    <name type="scientific">Arthrobotrys flagrans</name>
    <name type="common">Nematode-trapping fungus</name>
    <name type="synonym">Trichothecium flagrans</name>
    <dbReference type="NCBI Taxonomy" id="97331"/>
    <lineage>
        <taxon>Eukaryota</taxon>
        <taxon>Fungi</taxon>
        <taxon>Dikarya</taxon>
        <taxon>Ascomycota</taxon>
        <taxon>Pezizomycotina</taxon>
        <taxon>Orbiliomycetes</taxon>
        <taxon>Orbiliales</taxon>
        <taxon>Orbiliaceae</taxon>
        <taxon>Arthrobotrys</taxon>
    </lineage>
</organism>
<sequence length="163" mass="18409">MENTQEPGSSTSLPLQLTDVESNFRKDLEDAIEQRSIGYEGVFVLTMYFESDDTNAMVDSKQLAKTMKELGLHDSNILEFSFPDDYDADIYWPHTIVLHVAAAARSFEGRMLFIFHFSGHSSSNKSKEVVLSGTNVHDKFMEVSWTGIDRFLLASDWGSIDLV</sequence>
<dbReference type="GeneID" id="93586028"/>
<keyword evidence="2" id="KW-1185">Reference proteome</keyword>
<evidence type="ECO:0000313" key="1">
    <source>
        <dbReference type="EMBL" id="RVD85393.1"/>
    </source>
</evidence>